<dbReference type="PANTHER" id="PTHR11923">
    <property type="entry name" value="SCAVENGER RECEPTOR CLASS B TYPE-1 SR-B1"/>
    <property type="match status" value="1"/>
</dbReference>
<dbReference type="FunCoup" id="B4JU08">
    <property type="interactions" value="17"/>
</dbReference>
<dbReference type="EMBL" id="CH916374">
    <property type="protein sequence ID" value="EDV91587.1"/>
    <property type="molecule type" value="Genomic_DNA"/>
</dbReference>
<evidence type="ECO:0000256" key="9">
    <source>
        <dbReference type="ARBA" id="ARBA00023180"/>
    </source>
</evidence>
<evidence type="ECO:0000256" key="3">
    <source>
        <dbReference type="ARBA" id="ARBA00022475"/>
    </source>
</evidence>
<feature type="disulfide bond" evidence="10">
    <location>
        <begin position="288"/>
        <end position="357"/>
    </location>
</feature>
<dbReference type="OrthoDB" id="18585at2759"/>
<keyword evidence="9" id="KW-0325">Glycoprotein</keyword>
<dbReference type="PRINTS" id="PR01609">
    <property type="entry name" value="CD36FAMILY"/>
</dbReference>
<feature type="transmembrane region" description="Helical" evidence="11">
    <location>
        <begin position="484"/>
        <end position="506"/>
    </location>
</feature>
<name>B4JU08_DROGR</name>
<evidence type="ECO:0000313" key="13">
    <source>
        <dbReference type="Proteomes" id="UP000001070"/>
    </source>
</evidence>
<protein>
    <submittedName>
        <fullName evidence="12">GH17515</fullName>
    </submittedName>
</protein>
<keyword evidence="7 10" id="KW-1015">Disulfide bond</keyword>
<evidence type="ECO:0000256" key="8">
    <source>
        <dbReference type="ARBA" id="ARBA00023170"/>
    </source>
</evidence>
<gene>
    <name evidence="12" type="primary">Dgri\GH17515</name>
    <name evidence="12" type="ORF">Dgri_GH17515</name>
</gene>
<dbReference type="HOGENOM" id="CLU_019853_2_0_1"/>
<dbReference type="GO" id="GO:0042832">
    <property type="term" value="P:defense response to protozoan"/>
    <property type="evidence" value="ECO:0007669"/>
    <property type="project" value="EnsemblMetazoa"/>
</dbReference>
<dbReference type="Pfam" id="PF01130">
    <property type="entry name" value="CD36"/>
    <property type="match status" value="1"/>
</dbReference>
<feature type="transmembrane region" description="Helical" evidence="11">
    <location>
        <begin position="26"/>
        <end position="49"/>
    </location>
</feature>
<dbReference type="Proteomes" id="UP000001070">
    <property type="component" value="Unassembled WGS sequence"/>
</dbReference>
<dbReference type="PRINTS" id="PR01610">
    <property type="entry name" value="CD36ANTIGEN"/>
</dbReference>
<proteinExistence type="inferred from homology"/>
<dbReference type="InParanoid" id="B4JU08"/>
<feature type="disulfide bond" evidence="10">
    <location>
        <begin position="318"/>
        <end position="375"/>
    </location>
</feature>
<evidence type="ECO:0000256" key="1">
    <source>
        <dbReference type="ARBA" id="ARBA00004651"/>
    </source>
</evidence>
<comment type="subcellular location">
    <subcellularLocation>
        <location evidence="1">Cell membrane</location>
        <topology evidence="1">Multi-pass membrane protein</topology>
    </subcellularLocation>
</comment>
<dbReference type="eggNOG" id="KOG3776">
    <property type="taxonomic scope" value="Eukaryota"/>
</dbReference>
<keyword evidence="5 11" id="KW-1133">Transmembrane helix</keyword>
<accession>B4JU08</accession>
<dbReference type="OMA" id="AITYPHF"/>
<dbReference type="GO" id="GO:0005886">
    <property type="term" value="C:plasma membrane"/>
    <property type="evidence" value="ECO:0007669"/>
    <property type="project" value="UniProtKB-SubCell"/>
</dbReference>
<dbReference type="SMR" id="B4JU08"/>
<evidence type="ECO:0000256" key="2">
    <source>
        <dbReference type="ARBA" id="ARBA00010532"/>
    </source>
</evidence>
<dbReference type="PANTHER" id="PTHR11923:SF104">
    <property type="entry name" value="FI07620P"/>
    <property type="match status" value="1"/>
</dbReference>
<evidence type="ECO:0000256" key="11">
    <source>
        <dbReference type="SAM" id="Phobius"/>
    </source>
</evidence>
<dbReference type="GO" id="GO:0005044">
    <property type="term" value="F:scavenger receptor activity"/>
    <property type="evidence" value="ECO:0007669"/>
    <property type="project" value="TreeGrafter"/>
</dbReference>
<evidence type="ECO:0000256" key="10">
    <source>
        <dbReference type="PIRSR" id="PIRSR605428-52"/>
    </source>
</evidence>
<keyword evidence="13" id="KW-1185">Reference proteome</keyword>
<keyword evidence="8" id="KW-0675">Receptor</keyword>
<keyword evidence="4 11" id="KW-0812">Transmembrane</keyword>
<sequence length="561" mass="63329">MKLFTSKTQRNAIHIRYKMSSMITDLVEGLLQCAALGMTLVFFGAAILMTDPVTLIVDWQLSLKPYTLLSKLYEVPPVDVYITVYMFNYTNSDAFIAGIDTKIKIAEIGPYVYKEVLSNHNVTLHEANNTVTYTPRREYIFSPERSVGDPKVDHIRAPNIPYMGVVSQASDISMFASLGLTALTRRLNSQPIMDISVHDYMWGYEDHLVSLASKIMPSLIDFSTFGIMEKLFREGNESNVFNMHLPERKDAVGVKLPNSPRGYSIHSVNGDRGFKNWGYDDSTNGTNCNRISGSHDATLFPRDMNKNDSFLIFRKTFCRRLPLTFNRTLTFDGLDAFEFTLAPHIFDEDLQNENTSCFCKNNHCLKKGLGNASPCYYNMPLAVSYPHFLYADPSLLVPFEGLSPSIERHASKFVLQPQLGVPLHAHMRLQANQVVSNIKFNSLMEPFKNLVLPLLWIDFTIDNLSTSLHILSHLIKTGFPMMQLILALCLIFFGVYQLSIAFHLCFWSLPTAKHKSDHGEKEANALGGYSIVASLQSSLPAECVKQEAQRLLDDERKLGEV</sequence>
<dbReference type="PhylomeDB" id="B4JU08"/>
<evidence type="ECO:0000256" key="7">
    <source>
        <dbReference type="ARBA" id="ARBA00023157"/>
    </source>
</evidence>
<dbReference type="AlphaFoldDB" id="B4JU08"/>
<reference evidence="12 13" key="1">
    <citation type="journal article" date="2007" name="Nature">
        <title>Evolution of genes and genomes on the Drosophila phylogeny.</title>
        <authorList>
            <consortium name="Drosophila 12 Genomes Consortium"/>
            <person name="Clark A.G."/>
            <person name="Eisen M.B."/>
            <person name="Smith D.R."/>
            <person name="Bergman C.M."/>
            <person name="Oliver B."/>
            <person name="Markow T.A."/>
            <person name="Kaufman T.C."/>
            <person name="Kellis M."/>
            <person name="Gelbart W."/>
            <person name="Iyer V.N."/>
            <person name="Pollard D.A."/>
            <person name="Sackton T.B."/>
            <person name="Larracuente A.M."/>
            <person name="Singh N.D."/>
            <person name="Abad J.P."/>
            <person name="Abt D.N."/>
            <person name="Adryan B."/>
            <person name="Aguade M."/>
            <person name="Akashi H."/>
            <person name="Anderson W.W."/>
            <person name="Aquadro C.F."/>
            <person name="Ardell D.H."/>
            <person name="Arguello R."/>
            <person name="Artieri C.G."/>
            <person name="Barbash D.A."/>
            <person name="Barker D."/>
            <person name="Barsanti P."/>
            <person name="Batterham P."/>
            <person name="Batzoglou S."/>
            <person name="Begun D."/>
            <person name="Bhutkar A."/>
            <person name="Blanco E."/>
            <person name="Bosak S.A."/>
            <person name="Bradley R.K."/>
            <person name="Brand A.D."/>
            <person name="Brent M.R."/>
            <person name="Brooks A.N."/>
            <person name="Brown R.H."/>
            <person name="Butlin R.K."/>
            <person name="Caggese C."/>
            <person name="Calvi B.R."/>
            <person name="Bernardo de Carvalho A."/>
            <person name="Caspi A."/>
            <person name="Castrezana S."/>
            <person name="Celniker S.E."/>
            <person name="Chang J.L."/>
            <person name="Chapple C."/>
            <person name="Chatterji S."/>
            <person name="Chinwalla A."/>
            <person name="Civetta A."/>
            <person name="Clifton S.W."/>
            <person name="Comeron J.M."/>
            <person name="Costello J.C."/>
            <person name="Coyne J.A."/>
            <person name="Daub J."/>
            <person name="David R.G."/>
            <person name="Delcher A.L."/>
            <person name="Delehaunty K."/>
            <person name="Do C.B."/>
            <person name="Ebling H."/>
            <person name="Edwards K."/>
            <person name="Eickbush T."/>
            <person name="Evans J.D."/>
            <person name="Filipski A."/>
            <person name="Findeiss S."/>
            <person name="Freyhult E."/>
            <person name="Fulton L."/>
            <person name="Fulton R."/>
            <person name="Garcia A.C."/>
            <person name="Gardiner A."/>
            <person name="Garfield D.A."/>
            <person name="Garvin B.E."/>
            <person name="Gibson G."/>
            <person name="Gilbert D."/>
            <person name="Gnerre S."/>
            <person name="Godfrey J."/>
            <person name="Good R."/>
            <person name="Gotea V."/>
            <person name="Gravely B."/>
            <person name="Greenberg A.J."/>
            <person name="Griffiths-Jones S."/>
            <person name="Gross S."/>
            <person name="Guigo R."/>
            <person name="Gustafson E.A."/>
            <person name="Haerty W."/>
            <person name="Hahn M.W."/>
            <person name="Halligan D.L."/>
            <person name="Halpern A.L."/>
            <person name="Halter G.M."/>
            <person name="Han M.V."/>
            <person name="Heger A."/>
            <person name="Hillier L."/>
            <person name="Hinrichs A.S."/>
            <person name="Holmes I."/>
            <person name="Hoskins R.A."/>
            <person name="Hubisz M.J."/>
            <person name="Hultmark D."/>
            <person name="Huntley M.A."/>
            <person name="Jaffe D.B."/>
            <person name="Jagadeeshan S."/>
            <person name="Jeck W.R."/>
            <person name="Johnson J."/>
            <person name="Jones C.D."/>
            <person name="Jordan W.C."/>
            <person name="Karpen G.H."/>
            <person name="Kataoka E."/>
            <person name="Keightley P.D."/>
            <person name="Kheradpour P."/>
            <person name="Kirkness E.F."/>
            <person name="Koerich L.B."/>
            <person name="Kristiansen K."/>
            <person name="Kudrna D."/>
            <person name="Kulathinal R.J."/>
            <person name="Kumar S."/>
            <person name="Kwok R."/>
            <person name="Lander E."/>
            <person name="Langley C.H."/>
            <person name="Lapoint R."/>
            <person name="Lazzaro B.P."/>
            <person name="Lee S.J."/>
            <person name="Levesque L."/>
            <person name="Li R."/>
            <person name="Lin C.F."/>
            <person name="Lin M.F."/>
            <person name="Lindblad-Toh K."/>
            <person name="Llopart A."/>
            <person name="Long M."/>
            <person name="Low L."/>
            <person name="Lozovsky E."/>
            <person name="Lu J."/>
            <person name="Luo M."/>
            <person name="Machado C.A."/>
            <person name="Makalowski W."/>
            <person name="Marzo M."/>
            <person name="Matsuda M."/>
            <person name="Matzkin L."/>
            <person name="McAllister B."/>
            <person name="McBride C.S."/>
            <person name="McKernan B."/>
            <person name="McKernan K."/>
            <person name="Mendez-Lago M."/>
            <person name="Minx P."/>
            <person name="Mollenhauer M.U."/>
            <person name="Montooth K."/>
            <person name="Mount S.M."/>
            <person name="Mu X."/>
            <person name="Myers E."/>
            <person name="Negre B."/>
            <person name="Newfeld S."/>
            <person name="Nielsen R."/>
            <person name="Noor M.A."/>
            <person name="O'Grady P."/>
            <person name="Pachter L."/>
            <person name="Papaceit M."/>
            <person name="Parisi M.J."/>
            <person name="Parisi M."/>
            <person name="Parts L."/>
            <person name="Pedersen J.S."/>
            <person name="Pesole G."/>
            <person name="Phillippy A.M."/>
            <person name="Ponting C.P."/>
            <person name="Pop M."/>
            <person name="Porcelli D."/>
            <person name="Powell J.R."/>
            <person name="Prohaska S."/>
            <person name="Pruitt K."/>
            <person name="Puig M."/>
            <person name="Quesneville H."/>
            <person name="Ram K.R."/>
            <person name="Rand D."/>
            <person name="Rasmussen M.D."/>
            <person name="Reed L.K."/>
            <person name="Reenan R."/>
            <person name="Reily A."/>
            <person name="Remington K.A."/>
            <person name="Rieger T.T."/>
            <person name="Ritchie M.G."/>
            <person name="Robin C."/>
            <person name="Rogers Y.H."/>
            <person name="Rohde C."/>
            <person name="Rozas J."/>
            <person name="Rubenfield M.J."/>
            <person name="Ruiz A."/>
            <person name="Russo S."/>
            <person name="Salzberg S.L."/>
            <person name="Sanchez-Gracia A."/>
            <person name="Saranga D.J."/>
            <person name="Sato H."/>
            <person name="Schaeffer S.W."/>
            <person name="Schatz M.C."/>
            <person name="Schlenke T."/>
            <person name="Schwartz R."/>
            <person name="Segarra C."/>
            <person name="Singh R.S."/>
            <person name="Sirot L."/>
            <person name="Sirota M."/>
            <person name="Sisneros N.B."/>
            <person name="Smith C.D."/>
            <person name="Smith T.F."/>
            <person name="Spieth J."/>
            <person name="Stage D.E."/>
            <person name="Stark A."/>
            <person name="Stephan W."/>
            <person name="Strausberg R.L."/>
            <person name="Strempel S."/>
            <person name="Sturgill D."/>
            <person name="Sutton G."/>
            <person name="Sutton G.G."/>
            <person name="Tao W."/>
            <person name="Teichmann S."/>
            <person name="Tobari Y.N."/>
            <person name="Tomimura Y."/>
            <person name="Tsolas J.M."/>
            <person name="Valente V.L."/>
            <person name="Venter E."/>
            <person name="Venter J.C."/>
            <person name="Vicario S."/>
            <person name="Vieira F.G."/>
            <person name="Vilella A.J."/>
            <person name="Villasante A."/>
            <person name="Walenz B."/>
            <person name="Wang J."/>
            <person name="Wasserman M."/>
            <person name="Watts T."/>
            <person name="Wilson D."/>
            <person name="Wilson R.K."/>
            <person name="Wing R.A."/>
            <person name="Wolfner M.F."/>
            <person name="Wong A."/>
            <person name="Wong G.K."/>
            <person name="Wu C.I."/>
            <person name="Wu G."/>
            <person name="Yamamoto D."/>
            <person name="Yang H.P."/>
            <person name="Yang S.P."/>
            <person name="Yorke J.A."/>
            <person name="Yoshida K."/>
            <person name="Zdobnov E."/>
            <person name="Zhang P."/>
            <person name="Zhang Y."/>
            <person name="Zimin A.V."/>
            <person name="Baldwin J."/>
            <person name="Abdouelleil A."/>
            <person name="Abdulkadir J."/>
            <person name="Abebe A."/>
            <person name="Abera B."/>
            <person name="Abreu J."/>
            <person name="Acer S.C."/>
            <person name="Aftuck L."/>
            <person name="Alexander A."/>
            <person name="An P."/>
            <person name="Anderson E."/>
            <person name="Anderson S."/>
            <person name="Arachi H."/>
            <person name="Azer M."/>
            <person name="Bachantsang P."/>
            <person name="Barry A."/>
            <person name="Bayul T."/>
            <person name="Berlin A."/>
            <person name="Bessette D."/>
            <person name="Bloom T."/>
            <person name="Blye J."/>
            <person name="Boguslavskiy L."/>
            <person name="Bonnet C."/>
            <person name="Boukhgalter B."/>
            <person name="Bourzgui I."/>
            <person name="Brown A."/>
            <person name="Cahill P."/>
            <person name="Channer S."/>
            <person name="Cheshatsang Y."/>
            <person name="Chuda L."/>
            <person name="Citroen M."/>
            <person name="Collymore A."/>
            <person name="Cooke P."/>
            <person name="Costello M."/>
            <person name="D'Aco K."/>
            <person name="Daza R."/>
            <person name="De Haan G."/>
            <person name="DeGray S."/>
            <person name="DeMaso C."/>
            <person name="Dhargay N."/>
            <person name="Dooley K."/>
            <person name="Dooley E."/>
            <person name="Doricent M."/>
            <person name="Dorje P."/>
            <person name="Dorjee K."/>
            <person name="Dupes A."/>
            <person name="Elong R."/>
            <person name="Falk J."/>
            <person name="Farina A."/>
            <person name="Faro S."/>
            <person name="Ferguson D."/>
            <person name="Fisher S."/>
            <person name="Foley C.D."/>
            <person name="Franke A."/>
            <person name="Friedrich D."/>
            <person name="Gadbois L."/>
            <person name="Gearin G."/>
            <person name="Gearin C.R."/>
            <person name="Giannoukos G."/>
            <person name="Goode T."/>
            <person name="Graham J."/>
            <person name="Grandbois E."/>
            <person name="Grewal S."/>
            <person name="Gyaltsen K."/>
            <person name="Hafez N."/>
            <person name="Hagos B."/>
            <person name="Hall J."/>
            <person name="Henson C."/>
            <person name="Hollinger A."/>
            <person name="Honan T."/>
            <person name="Huard M.D."/>
            <person name="Hughes L."/>
            <person name="Hurhula B."/>
            <person name="Husby M.E."/>
            <person name="Kamat A."/>
            <person name="Kanga B."/>
            <person name="Kashin S."/>
            <person name="Khazanovich D."/>
            <person name="Kisner P."/>
            <person name="Lance K."/>
            <person name="Lara M."/>
            <person name="Lee W."/>
            <person name="Lennon N."/>
            <person name="Letendre F."/>
            <person name="LeVine R."/>
            <person name="Lipovsky A."/>
            <person name="Liu X."/>
            <person name="Liu J."/>
            <person name="Liu S."/>
            <person name="Lokyitsang T."/>
            <person name="Lokyitsang Y."/>
            <person name="Lubonja R."/>
            <person name="Lui A."/>
            <person name="MacDonald P."/>
            <person name="Magnisalis V."/>
            <person name="Maru K."/>
            <person name="Matthews C."/>
            <person name="McCusker W."/>
            <person name="McDonough S."/>
            <person name="Mehta T."/>
            <person name="Meldrim J."/>
            <person name="Meneus L."/>
            <person name="Mihai O."/>
            <person name="Mihalev A."/>
            <person name="Mihova T."/>
            <person name="Mittelman R."/>
            <person name="Mlenga V."/>
            <person name="Montmayeur A."/>
            <person name="Mulrain L."/>
            <person name="Navidi A."/>
            <person name="Naylor J."/>
            <person name="Negash T."/>
            <person name="Nguyen T."/>
            <person name="Nguyen N."/>
            <person name="Nicol R."/>
            <person name="Norbu C."/>
            <person name="Norbu N."/>
            <person name="Novod N."/>
            <person name="O'Neill B."/>
            <person name="Osman S."/>
            <person name="Markiewicz E."/>
            <person name="Oyono O.L."/>
            <person name="Patti C."/>
            <person name="Phunkhang P."/>
            <person name="Pierre F."/>
            <person name="Priest M."/>
            <person name="Raghuraman S."/>
            <person name="Rege F."/>
            <person name="Reyes R."/>
            <person name="Rise C."/>
            <person name="Rogov P."/>
            <person name="Ross K."/>
            <person name="Ryan E."/>
            <person name="Settipalli S."/>
            <person name="Shea T."/>
            <person name="Sherpa N."/>
            <person name="Shi L."/>
            <person name="Shih D."/>
            <person name="Sparrow T."/>
            <person name="Spaulding J."/>
            <person name="Stalker J."/>
            <person name="Stange-Thomann N."/>
            <person name="Stavropoulos S."/>
            <person name="Stone C."/>
            <person name="Strader C."/>
            <person name="Tesfaye S."/>
            <person name="Thomson T."/>
            <person name="Thoulutsang Y."/>
            <person name="Thoulutsang D."/>
            <person name="Topham K."/>
            <person name="Topping I."/>
            <person name="Tsamla T."/>
            <person name="Vassiliev H."/>
            <person name="Vo A."/>
            <person name="Wangchuk T."/>
            <person name="Wangdi T."/>
            <person name="Weiand M."/>
            <person name="Wilkinson J."/>
            <person name="Wilson A."/>
            <person name="Yadav S."/>
            <person name="Young G."/>
            <person name="Yu Q."/>
            <person name="Zembek L."/>
            <person name="Zhong D."/>
            <person name="Zimmer A."/>
            <person name="Zwirko Z."/>
            <person name="Jaffe D.B."/>
            <person name="Alvarez P."/>
            <person name="Brockman W."/>
            <person name="Butler J."/>
            <person name="Chin C."/>
            <person name="Gnerre S."/>
            <person name="Grabherr M."/>
            <person name="Kleber M."/>
            <person name="Mauceli E."/>
            <person name="MacCallum I."/>
        </authorList>
    </citation>
    <scope>NUCLEOTIDE SEQUENCE [LARGE SCALE GENOMIC DNA]</scope>
    <source>
        <strain evidence="13">Tucson 15287-2541.00</strain>
    </source>
</reference>
<keyword evidence="6 11" id="KW-0472">Membrane</keyword>
<dbReference type="InterPro" id="IPR002159">
    <property type="entry name" value="CD36_fam"/>
</dbReference>
<comment type="similarity">
    <text evidence="2">Belongs to the CD36 family.</text>
</comment>
<keyword evidence="3" id="KW-1003">Cell membrane</keyword>
<evidence type="ECO:0000256" key="4">
    <source>
        <dbReference type="ARBA" id="ARBA00022692"/>
    </source>
</evidence>
<feature type="disulfide bond" evidence="10">
    <location>
        <begin position="359"/>
        <end position="364"/>
    </location>
</feature>
<organism evidence="13">
    <name type="scientific">Drosophila grimshawi</name>
    <name type="common">Hawaiian fruit fly</name>
    <name type="synonym">Idiomyia grimshawi</name>
    <dbReference type="NCBI Taxonomy" id="7222"/>
    <lineage>
        <taxon>Eukaryota</taxon>
        <taxon>Metazoa</taxon>
        <taxon>Ecdysozoa</taxon>
        <taxon>Arthropoda</taxon>
        <taxon>Hexapoda</taxon>
        <taxon>Insecta</taxon>
        <taxon>Pterygota</taxon>
        <taxon>Neoptera</taxon>
        <taxon>Endopterygota</taxon>
        <taxon>Diptera</taxon>
        <taxon>Brachycera</taxon>
        <taxon>Muscomorpha</taxon>
        <taxon>Ephydroidea</taxon>
        <taxon>Drosophilidae</taxon>
        <taxon>Drosophila</taxon>
        <taxon>Hawaiian Drosophila</taxon>
    </lineage>
</organism>
<dbReference type="InterPro" id="IPR005428">
    <property type="entry name" value="CD36/SCARB1/SNMP1"/>
</dbReference>
<evidence type="ECO:0000256" key="6">
    <source>
        <dbReference type="ARBA" id="ARBA00023136"/>
    </source>
</evidence>
<dbReference type="GO" id="GO:0005737">
    <property type="term" value="C:cytoplasm"/>
    <property type="evidence" value="ECO:0007669"/>
    <property type="project" value="TreeGrafter"/>
</dbReference>
<evidence type="ECO:0000256" key="5">
    <source>
        <dbReference type="ARBA" id="ARBA00022989"/>
    </source>
</evidence>
<evidence type="ECO:0000313" key="12">
    <source>
        <dbReference type="EMBL" id="EDV91587.1"/>
    </source>
</evidence>